<keyword evidence="2" id="KW-1185">Reference proteome</keyword>
<reference evidence="2" key="1">
    <citation type="journal article" date="2019" name="Curr. Biol.">
        <title>Genome Sequence of Striga asiatica Provides Insight into the Evolution of Plant Parasitism.</title>
        <authorList>
            <person name="Yoshida S."/>
            <person name="Kim S."/>
            <person name="Wafula E.K."/>
            <person name="Tanskanen J."/>
            <person name="Kim Y.M."/>
            <person name="Honaas L."/>
            <person name="Yang Z."/>
            <person name="Spallek T."/>
            <person name="Conn C.E."/>
            <person name="Ichihashi Y."/>
            <person name="Cheong K."/>
            <person name="Cui S."/>
            <person name="Der J.P."/>
            <person name="Gundlach H."/>
            <person name="Jiao Y."/>
            <person name="Hori C."/>
            <person name="Ishida J.K."/>
            <person name="Kasahara H."/>
            <person name="Kiba T."/>
            <person name="Kim M.S."/>
            <person name="Koo N."/>
            <person name="Laohavisit A."/>
            <person name="Lee Y.H."/>
            <person name="Lumba S."/>
            <person name="McCourt P."/>
            <person name="Mortimer J.C."/>
            <person name="Mutuku J.M."/>
            <person name="Nomura T."/>
            <person name="Sasaki-Sekimoto Y."/>
            <person name="Seto Y."/>
            <person name="Wang Y."/>
            <person name="Wakatake T."/>
            <person name="Sakakibara H."/>
            <person name="Demura T."/>
            <person name="Yamaguchi S."/>
            <person name="Yoneyama K."/>
            <person name="Manabe R.I."/>
            <person name="Nelson D.C."/>
            <person name="Schulman A.H."/>
            <person name="Timko M.P."/>
            <person name="dePamphilis C.W."/>
            <person name="Choi D."/>
            <person name="Shirasu K."/>
        </authorList>
    </citation>
    <scope>NUCLEOTIDE SEQUENCE [LARGE SCALE GENOMIC DNA]</scope>
    <source>
        <strain evidence="2">cv. UVA1</strain>
    </source>
</reference>
<accession>A0A5A7PTS7</accession>
<dbReference type="Proteomes" id="UP000325081">
    <property type="component" value="Unassembled WGS sequence"/>
</dbReference>
<protein>
    <submittedName>
        <fullName evidence="1">Photosystem I assembly protein Ycf4</fullName>
    </submittedName>
</protein>
<gene>
    <name evidence="1" type="ORF">STAS_12583</name>
</gene>
<organism evidence="1 2">
    <name type="scientific">Striga asiatica</name>
    <name type="common">Asiatic witchweed</name>
    <name type="synonym">Buchnera asiatica</name>
    <dbReference type="NCBI Taxonomy" id="4170"/>
    <lineage>
        <taxon>Eukaryota</taxon>
        <taxon>Viridiplantae</taxon>
        <taxon>Streptophyta</taxon>
        <taxon>Embryophyta</taxon>
        <taxon>Tracheophyta</taxon>
        <taxon>Spermatophyta</taxon>
        <taxon>Magnoliopsida</taxon>
        <taxon>eudicotyledons</taxon>
        <taxon>Gunneridae</taxon>
        <taxon>Pentapetalae</taxon>
        <taxon>asterids</taxon>
        <taxon>lamiids</taxon>
        <taxon>Lamiales</taxon>
        <taxon>Orobanchaceae</taxon>
        <taxon>Buchnereae</taxon>
        <taxon>Striga</taxon>
    </lineage>
</organism>
<dbReference type="OrthoDB" id="1927442at2759"/>
<evidence type="ECO:0000313" key="2">
    <source>
        <dbReference type="Proteomes" id="UP000325081"/>
    </source>
</evidence>
<comment type="caution">
    <text evidence="1">The sequence shown here is derived from an EMBL/GenBank/DDBJ whole genome shotgun (WGS) entry which is preliminary data.</text>
</comment>
<dbReference type="EMBL" id="BKCP01005106">
    <property type="protein sequence ID" value="GER36253.1"/>
    <property type="molecule type" value="Genomic_DNA"/>
</dbReference>
<proteinExistence type="predicted"/>
<evidence type="ECO:0000313" key="1">
    <source>
        <dbReference type="EMBL" id="GER36253.1"/>
    </source>
</evidence>
<sequence length="135" mass="15711">MTHRLTNFLIYDQDPLEFFLNESTSMEKSNVFQTWDLQASTIRSQPATRAPANAHATHEVKEGIYARRVLYMDIRGRGSIPLTRTDENLTPHKLFVFHKSRRMRGKGIDRERSLVLIIGSWLDPHMFGKENNLLL</sequence>
<name>A0A5A7PTS7_STRAF</name>
<dbReference type="AlphaFoldDB" id="A0A5A7PTS7"/>